<evidence type="ECO:0000313" key="7">
    <source>
        <dbReference type="EMBL" id="GHJ84029.1"/>
    </source>
</evidence>
<dbReference type="EMBL" id="BLZA01000005">
    <property type="protein sequence ID" value="GHJ84029.1"/>
    <property type="molecule type" value="Genomic_DNA"/>
</dbReference>
<dbReference type="Proteomes" id="UP000620104">
    <property type="component" value="Unassembled WGS sequence"/>
</dbReference>
<dbReference type="InterPro" id="IPR029063">
    <property type="entry name" value="SAM-dependent_MTases_sf"/>
</dbReference>
<dbReference type="InterPro" id="IPR002052">
    <property type="entry name" value="DNA_methylase_N6_adenine_CS"/>
</dbReference>
<dbReference type="SUPFAM" id="SSF53335">
    <property type="entry name" value="S-adenosyl-L-methionine-dependent methyltransferases"/>
    <property type="match status" value="1"/>
</dbReference>
<dbReference type="GO" id="GO:0035657">
    <property type="term" value="C:eRF1 methyltransferase complex"/>
    <property type="evidence" value="ECO:0007669"/>
    <property type="project" value="TreeGrafter"/>
</dbReference>
<dbReference type="CDD" id="cd02440">
    <property type="entry name" value="AdoMet_MTases"/>
    <property type="match status" value="1"/>
</dbReference>
<evidence type="ECO:0000256" key="5">
    <source>
        <dbReference type="ARBA" id="ARBA00022691"/>
    </source>
</evidence>
<evidence type="ECO:0000313" key="8">
    <source>
        <dbReference type="Proteomes" id="UP000620104"/>
    </source>
</evidence>
<keyword evidence="5" id="KW-0949">S-adenosyl-L-methionine</keyword>
<organism evidence="7 8">
    <name type="scientific">Naganishia liquefaciens</name>
    <dbReference type="NCBI Taxonomy" id="104408"/>
    <lineage>
        <taxon>Eukaryota</taxon>
        <taxon>Fungi</taxon>
        <taxon>Dikarya</taxon>
        <taxon>Basidiomycota</taxon>
        <taxon>Agaricomycotina</taxon>
        <taxon>Tremellomycetes</taxon>
        <taxon>Filobasidiales</taxon>
        <taxon>Filobasidiaceae</taxon>
        <taxon>Naganishia</taxon>
    </lineage>
</organism>
<evidence type="ECO:0000256" key="6">
    <source>
        <dbReference type="ARBA" id="ARBA00023242"/>
    </source>
</evidence>
<dbReference type="FunFam" id="3.40.50.150:FF:000077">
    <property type="entry name" value="HemK methyltransferase family member 2"/>
    <property type="match status" value="1"/>
</dbReference>
<comment type="caution">
    <text evidence="7">The sequence shown here is derived from an EMBL/GenBank/DDBJ whole genome shotgun (WGS) entry which is preliminary data.</text>
</comment>
<evidence type="ECO:0000256" key="1">
    <source>
        <dbReference type="ARBA" id="ARBA00004123"/>
    </source>
</evidence>
<evidence type="ECO:0000256" key="4">
    <source>
        <dbReference type="ARBA" id="ARBA00022679"/>
    </source>
</evidence>
<reference evidence="7" key="1">
    <citation type="submission" date="2020-07" db="EMBL/GenBank/DDBJ databases">
        <title>Draft Genome Sequence of a Deep-Sea Yeast, Naganishia (Cryptococcus) liquefaciens strain N6.</title>
        <authorList>
            <person name="Han Y.W."/>
            <person name="Kajitani R."/>
            <person name="Morimoto H."/>
            <person name="Parhat M."/>
            <person name="Tsubouchi H."/>
            <person name="Bakenova O."/>
            <person name="Ogata M."/>
            <person name="Argunhan B."/>
            <person name="Aoki R."/>
            <person name="Kajiwara S."/>
            <person name="Itoh T."/>
            <person name="Iwasaki H."/>
        </authorList>
    </citation>
    <scope>NUCLEOTIDE SEQUENCE</scope>
    <source>
        <strain evidence="7">N6</strain>
    </source>
</reference>
<accession>A0A8H3TNC8</accession>
<dbReference type="PANTHER" id="PTHR45875">
    <property type="entry name" value="METHYLTRANSFERASE N6AMT1"/>
    <property type="match status" value="1"/>
</dbReference>
<sequence length="218" mass="23569">MIPTPDYGKLHDSVYEPAEDSFILLDALEQDLERIRSSEPTICLEIGSGSGIASAFLANAVGPSTALFLSTDINPNACSATQNTSHLNKVNINPVRASLVDPLLARIRAVRGVDVLLFNPPYVPTEELELLQTQQGADIGATWAGGLDGMKVTDIILDLLPELLQPRGVFYLVAVSENNPQQICQTMKGRGFEAEVALKRRAGRELLHVLKIVKPAGE</sequence>
<dbReference type="OrthoDB" id="406152at2759"/>
<dbReference type="GO" id="GO:0005634">
    <property type="term" value="C:nucleus"/>
    <property type="evidence" value="ECO:0007669"/>
    <property type="project" value="UniProtKB-SubCell"/>
</dbReference>
<protein>
    <recommendedName>
        <fullName evidence="9">Methyltransferase</fullName>
    </recommendedName>
</protein>
<keyword evidence="3" id="KW-0489">Methyltransferase</keyword>
<comment type="similarity">
    <text evidence="2">Belongs to the eukaryotic/archaeal PrmC-related family.</text>
</comment>
<dbReference type="InterPro" id="IPR052190">
    <property type="entry name" value="Euk-Arch_PrmC-MTase"/>
</dbReference>
<dbReference type="GO" id="GO:0008757">
    <property type="term" value="F:S-adenosylmethionine-dependent methyltransferase activity"/>
    <property type="evidence" value="ECO:0007669"/>
    <property type="project" value="TreeGrafter"/>
</dbReference>
<dbReference type="AlphaFoldDB" id="A0A8H3TNC8"/>
<keyword evidence="8" id="KW-1185">Reference proteome</keyword>
<keyword evidence="6" id="KW-0539">Nucleus</keyword>
<dbReference type="GO" id="GO:0003676">
    <property type="term" value="F:nucleic acid binding"/>
    <property type="evidence" value="ECO:0007669"/>
    <property type="project" value="InterPro"/>
</dbReference>
<dbReference type="Gene3D" id="3.40.50.150">
    <property type="entry name" value="Vaccinia Virus protein VP39"/>
    <property type="match status" value="1"/>
</dbReference>
<name>A0A8H3TNC8_9TREE</name>
<gene>
    <name evidence="7" type="ORF">NliqN6_0431</name>
</gene>
<dbReference type="NCBIfam" id="TIGR00537">
    <property type="entry name" value="hemK_rel_arch"/>
    <property type="match status" value="1"/>
</dbReference>
<evidence type="ECO:0008006" key="9">
    <source>
        <dbReference type="Google" id="ProtNLM"/>
    </source>
</evidence>
<proteinExistence type="inferred from homology"/>
<evidence type="ECO:0000256" key="2">
    <source>
        <dbReference type="ARBA" id="ARBA00006149"/>
    </source>
</evidence>
<dbReference type="PROSITE" id="PS00092">
    <property type="entry name" value="N6_MTASE"/>
    <property type="match status" value="1"/>
</dbReference>
<dbReference type="PANTHER" id="PTHR45875:SF1">
    <property type="entry name" value="METHYLTRANSFERASE N6AMT1"/>
    <property type="match status" value="1"/>
</dbReference>
<dbReference type="GO" id="GO:0032259">
    <property type="term" value="P:methylation"/>
    <property type="evidence" value="ECO:0007669"/>
    <property type="project" value="UniProtKB-KW"/>
</dbReference>
<dbReference type="GO" id="GO:0008276">
    <property type="term" value="F:protein methyltransferase activity"/>
    <property type="evidence" value="ECO:0007669"/>
    <property type="project" value="TreeGrafter"/>
</dbReference>
<dbReference type="InterPro" id="IPR004557">
    <property type="entry name" value="PrmC-related"/>
</dbReference>
<keyword evidence="4" id="KW-0808">Transferase</keyword>
<comment type="subcellular location">
    <subcellularLocation>
        <location evidence="1">Nucleus</location>
    </subcellularLocation>
</comment>
<evidence type="ECO:0000256" key="3">
    <source>
        <dbReference type="ARBA" id="ARBA00022603"/>
    </source>
</evidence>